<dbReference type="EMBL" id="RRYP01008745">
    <property type="protein sequence ID" value="TNV79568.1"/>
    <property type="molecule type" value="Genomic_DNA"/>
</dbReference>
<gene>
    <name evidence="2" type="ORF">FGO68_gene9314</name>
</gene>
<reference evidence="2" key="1">
    <citation type="submission" date="2019-06" db="EMBL/GenBank/DDBJ databases">
        <authorList>
            <person name="Zheng W."/>
        </authorList>
    </citation>
    <scope>NUCLEOTIDE SEQUENCE</scope>
    <source>
        <strain evidence="2">QDHG01</strain>
    </source>
</reference>
<proteinExistence type="predicted"/>
<protein>
    <submittedName>
        <fullName evidence="2">Uncharacterized protein</fullName>
    </submittedName>
</protein>
<evidence type="ECO:0000256" key="1">
    <source>
        <dbReference type="SAM" id="MobiDB-lite"/>
    </source>
</evidence>
<keyword evidence="3" id="KW-1185">Reference proteome</keyword>
<evidence type="ECO:0000313" key="3">
    <source>
        <dbReference type="Proteomes" id="UP000785679"/>
    </source>
</evidence>
<evidence type="ECO:0000313" key="2">
    <source>
        <dbReference type="EMBL" id="TNV79568.1"/>
    </source>
</evidence>
<dbReference type="AlphaFoldDB" id="A0A8J8NQD8"/>
<organism evidence="2 3">
    <name type="scientific">Halteria grandinella</name>
    <dbReference type="NCBI Taxonomy" id="5974"/>
    <lineage>
        <taxon>Eukaryota</taxon>
        <taxon>Sar</taxon>
        <taxon>Alveolata</taxon>
        <taxon>Ciliophora</taxon>
        <taxon>Intramacronucleata</taxon>
        <taxon>Spirotrichea</taxon>
        <taxon>Stichotrichia</taxon>
        <taxon>Sporadotrichida</taxon>
        <taxon>Halteriidae</taxon>
        <taxon>Halteria</taxon>
    </lineage>
</organism>
<dbReference type="Proteomes" id="UP000785679">
    <property type="component" value="Unassembled WGS sequence"/>
</dbReference>
<sequence>MGEDAQVRKELLSMKVRLGDEIRYEQAQGPAIQTYPTSVSVDEFLKAQQEIKELQAQNKFFLSLFGGSTGLQKFISFVLDGSGPRPPQAEIIRAQKLGDSSEEISLLKQELFNTQYILQSTQNQLDSLMQRQKELERAFSEKIYQSRSENESGRGDVMKESRSLMKMQDDVHSDRKQRHDDRENNRKLVNINHHKQKPSFEANAQDQSLYQLIKNYQSQHKEEDLKSKTFQVRKEDFCYQQLSQILSKQNEDDTNESLKLKENYNPPSIEIHSLADLNTATDKSQYLMQKGYKASLIDDAPRYQTSRK</sequence>
<feature type="region of interest" description="Disordered" evidence="1">
    <location>
        <begin position="165"/>
        <end position="184"/>
    </location>
</feature>
<accession>A0A8J8NQD8</accession>
<comment type="caution">
    <text evidence="2">The sequence shown here is derived from an EMBL/GenBank/DDBJ whole genome shotgun (WGS) entry which is preliminary data.</text>
</comment>
<name>A0A8J8NQD8_HALGN</name>